<dbReference type="InterPro" id="IPR012572">
    <property type="entry name" value="Mad3/Bub1_II"/>
</dbReference>
<dbReference type="InterPro" id="IPR000719">
    <property type="entry name" value="Prot_kinase_dom"/>
</dbReference>
<dbReference type="Pfam" id="PF08171">
    <property type="entry name" value="Mad3_BUB1_II"/>
    <property type="match status" value="1"/>
</dbReference>
<evidence type="ECO:0000256" key="3">
    <source>
        <dbReference type="ARBA" id="ARBA00022838"/>
    </source>
</evidence>
<dbReference type="SMART" id="SM00777">
    <property type="entry name" value="Mad3_BUB1_I"/>
    <property type="match status" value="1"/>
</dbReference>
<evidence type="ECO:0000259" key="6">
    <source>
        <dbReference type="PROSITE" id="PS50011"/>
    </source>
</evidence>
<dbReference type="EMBL" id="CP015057">
    <property type="protein sequence ID" value="QGN16041.1"/>
    <property type="molecule type" value="Genomic_DNA"/>
</dbReference>
<accession>A0ABX6EW46</accession>
<evidence type="ECO:0000256" key="4">
    <source>
        <dbReference type="ARBA" id="ARBA00023328"/>
    </source>
</evidence>
<dbReference type="Proteomes" id="UP000422736">
    <property type="component" value="Chromosome 4"/>
</dbReference>
<evidence type="ECO:0000256" key="1">
    <source>
        <dbReference type="ARBA" id="ARBA00004629"/>
    </source>
</evidence>
<dbReference type="GO" id="GO:0016301">
    <property type="term" value="F:kinase activity"/>
    <property type="evidence" value="ECO:0007669"/>
    <property type="project" value="UniProtKB-KW"/>
</dbReference>
<evidence type="ECO:0000313" key="8">
    <source>
        <dbReference type="EMBL" id="QGN16041.1"/>
    </source>
</evidence>
<evidence type="ECO:0000256" key="2">
    <source>
        <dbReference type="ARBA" id="ARBA00022454"/>
    </source>
</evidence>
<dbReference type="SUPFAM" id="SSF56112">
    <property type="entry name" value="Protein kinase-like (PK-like)"/>
    <property type="match status" value="1"/>
</dbReference>
<gene>
    <name evidence="8" type="primary">BUB1</name>
    <name evidence="8" type="ORF">FIM1_2741</name>
</gene>
<keyword evidence="3" id="KW-0995">Kinetochore</keyword>
<organism evidence="8 9">
    <name type="scientific">Kluyveromyces marxianus</name>
    <name type="common">Yeast</name>
    <name type="synonym">Candida kefyr</name>
    <dbReference type="NCBI Taxonomy" id="4911"/>
    <lineage>
        <taxon>Eukaryota</taxon>
        <taxon>Fungi</taxon>
        <taxon>Dikarya</taxon>
        <taxon>Ascomycota</taxon>
        <taxon>Saccharomycotina</taxon>
        <taxon>Saccharomycetes</taxon>
        <taxon>Saccharomycetales</taxon>
        <taxon>Saccharomycetaceae</taxon>
        <taxon>Kluyveromyces</taxon>
    </lineage>
</organism>
<dbReference type="PROSITE" id="PS51489">
    <property type="entry name" value="BUB1_N"/>
    <property type="match status" value="1"/>
</dbReference>
<dbReference type="PROSITE" id="PS00108">
    <property type="entry name" value="PROTEIN_KINASE_ST"/>
    <property type="match status" value="1"/>
</dbReference>
<dbReference type="PROSITE" id="PS50011">
    <property type="entry name" value="PROTEIN_KINASE_DOM"/>
    <property type="match status" value="1"/>
</dbReference>
<dbReference type="Gene3D" id="6.10.20.170">
    <property type="match status" value="1"/>
</dbReference>
<keyword evidence="8" id="KW-0808">Transferase</keyword>
<evidence type="ECO:0000259" key="7">
    <source>
        <dbReference type="PROSITE" id="PS51489"/>
    </source>
</evidence>
<keyword evidence="4" id="KW-0137">Centromere</keyword>
<dbReference type="PANTHER" id="PTHR14030">
    <property type="entry name" value="MITOTIC CHECKPOINT SERINE/THREONINE-PROTEIN KINASE BUB1"/>
    <property type="match status" value="1"/>
</dbReference>
<dbReference type="CDD" id="cd13981">
    <property type="entry name" value="STKc_Bub1_BubR1"/>
    <property type="match status" value="1"/>
</dbReference>
<comment type="subcellular location">
    <subcellularLocation>
        <location evidence="1">Chromosome</location>
        <location evidence="1">Centromere</location>
        <location evidence="1">Kinetochore</location>
    </subcellularLocation>
</comment>
<feature type="domain" description="Protein kinase" evidence="6">
    <location>
        <begin position="666"/>
        <end position="966"/>
    </location>
</feature>
<sequence>MVPIHFDELEGHKENIVSLTGGRSASRLLKSMKKPLETSYDIRLSFEKRIHDTLDELDDPLEVFIEYINWIHDTYPSPTTRQSGLPEILERCIEYCKTIDTYKNDVRYVKIWLQYIEFFAIRPEEKKDMFVYMMRLKIGDKLTLFYESFAQLLINRDAFGNALDLVDRGIEKGARPLVRLKRFRMQIEKILQTRGLVGQDIQRNSIPFEIQGELVLGRYIMDVHQRNHRSINGNFDNNSISGNTSEERSHSSQRSAGTGKLQIFSDKNDVEQGSSNFKFDGDNFSIPSFTERNKENSIKPIPLKSGSVIAPLNQSNEYLPRDVDRIPIFRDDLGRTSPVYKIIEVPGRKPEKVQINFNLLYPTDNVEYCLEEVLAIAKNCYTKKKTSSLKHSLDETTTERTPPLKMKGLKPKSPEYQKVTTTSILPLKGDVEVNGMTGHSDGKSKSPTVTMFSKDAMNEVYSMFNQSYHETKLYSDHDDTTTGKFTMFENFQDDLSTKNLDDLTEVKQPSEKIGSLDSNNVTPAKDNDVESTTPAYKSKLQEYMTPIQERAESTFKSVISQEDDMTEESRRKSINSINTAESSPFLTQPQRLLDNSSRYQIVENPLSLQLRTELLASLNPPLATYPTYYEYSQQLKMSSLLKRIQKVSKNMNKNPIVDFKKTNDLYCIRRELGEGGYATVYLAESSTGQLNALKVEKPASVWEFYILKQIERRVPDENILKSIINVSALHCFQDESYLVLNYANQGTILDLVNWEREKNGGALDECLCMFITVELMRVLECIHDVGIIHGDIKPDNCMIRFQKVSHLGKYFANGENGWNSKGIYLIDFGRSFDLSLFPLGTKFKSNWKTDQQDCPEMRENRPWSYEADYYGLAGVIFCMLFGHYIETVKVQNDRYKLKSSLKRYWQQDIWGPLFDLLINSGNYGSTLKSDLRSYRERMELYLERDSGMKLRNIVLNLESDLEHLGK</sequence>
<dbReference type="Pfam" id="PF08311">
    <property type="entry name" value="Mad3_BUB1_I"/>
    <property type="match status" value="1"/>
</dbReference>
<dbReference type="Gene3D" id="1.25.40.430">
    <property type="match status" value="1"/>
</dbReference>
<reference evidence="8 9" key="2">
    <citation type="submission" date="2019-11" db="EMBL/GenBank/DDBJ databases">
        <authorList>
            <person name="Lu H."/>
        </authorList>
    </citation>
    <scope>NUCLEOTIDE SEQUENCE [LARGE SCALE GENOMIC DNA]</scope>
    <source>
        <strain evidence="8 9">FIM1</strain>
    </source>
</reference>
<dbReference type="InterPro" id="IPR008271">
    <property type="entry name" value="Ser/Thr_kinase_AS"/>
</dbReference>
<keyword evidence="2" id="KW-0158">Chromosome</keyword>
<dbReference type="InterPro" id="IPR011009">
    <property type="entry name" value="Kinase-like_dom_sf"/>
</dbReference>
<reference evidence="8 9" key="1">
    <citation type="submission" date="2016-03" db="EMBL/GenBank/DDBJ databases">
        <title>How can Kluyveromyces marxianus grow so fast - potential evolutionary course in Saccharomyces Complex revealed by comparative genomics.</title>
        <authorList>
            <person name="Mo W."/>
            <person name="Lu W."/>
            <person name="Yang X."/>
            <person name="Qi J."/>
            <person name="Lv H."/>
        </authorList>
    </citation>
    <scope>NUCLEOTIDE SEQUENCE [LARGE SCALE GENOMIC DNA]</scope>
    <source>
        <strain evidence="8 9">FIM1</strain>
    </source>
</reference>
<dbReference type="Gene3D" id="1.10.510.10">
    <property type="entry name" value="Transferase(Phosphotransferase) domain 1"/>
    <property type="match status" value="1"/>
</dbReference>
<dbReference type="Pfam" id="PF00069">
    <property type="entry name" value="Pkinase"/>
    <property type="match status" value="1"/>
</dbReference>
<feature type="region of interest" description="Disordered" evidence="5">
    <location>
        <begin position="509"/>
        <end position="531"/>
    </location>
</feature>
<dbReference type="InterPro" id="IPR013212">
    <property type="entry name" value="Mad3/Bub1_I"/>
</dbReference>
<keyword evidence="9" id="KW-1185">Reference proteome</keyword>
<feature type="compositionally biased region" description="Polar residues" evidence="5">
    <location>
        <begin position="231"/>
        <end position="244"/>
    </location>
</feature>
<dbReference type="InterPro" id="IPR015661">
    <property type="entry name" value="Bub1/Mad3"/>
</dbReference>
<name>A0ABX6EW46_KLUMA</name>
<dbReference type="PANTHER" id="PTHR14030:SF4">
    <property type="entry name" value="BUB1 KINASE, ISOFORM A-RELATED"/>
    <property type="match status" value="1"/>
</dbReference>
<proteinExistence type="predicted"/>
<evidence type="ECO:0000256" key="5">
    <source>
        <dbReference type="SAM" id="MobiDB-lite"/>
    </source>
</evidence>
<feature type="region of interest" description="Disordered" evidence="5">
    <location>
        <begin position="387"/>
        <end position="415"/>
    </location>
</feature>
<feature type="region of interest" description="Disordered" evidence="5">
    <location>
        <begin position="231"/>
        <end position="265"/>
    </location>
</feature>
<feature type="domain" description="BUB1 N-terminal" evidence="7">
    <location>
        <begin position="46"/>
        <end position="211"/>
    </location>
</feature>
<dbReference type="SMART" id="SM00220">
    <property type="entry name" value="S_TKc"/>
    <property type="match status" value="1"/>
</dbReference>
<protein>
    <submittedName>
        <fullName evidence="8">Checkpoint serine/threonine-protein kinase BUB1</fullName>
    </submittedName>
</protein>
<evidence type="ECO:0000313" key="9">
    <source>
        <dbReference type="Proteomes" id="UP000422736"/>
    </source>
</evidence>
<keyword evidence="8" id="KW-0418">Kinase</keyword>